<comment type="caution">
    <text evidence="10">The sequence shown here is derived from an EMBL/GenBank/DDBJ whole genome shotgun (WGS) entry which is preliminary data.</text>
</comment>
<dbReference type="CDD" id="cd23934">
    <property type="entry name" value="AGPR_1_C"/>
    <property type="match status" value="1"/>
</dbReference>
<accession>A0A3A4NDP2</accession>
<name>A0A3A4NDP2_ABYX5</name>
<dbReference type="CDD" id="cd17895">
    <property type="entry name" value="AGPR_1_N"/>
    <property type="match status" value="1"/>
</dbReference>
<dbReference type="InterPro" id="IPR058924">
    <property type="entry name" value="AGPR_dimerisation_dom"/>
</dbReference>
<dbReference type="SUPFAM" id="SSF51735">
    <property type="entry name" value="NAD(P)-binding Rossmann-fold domains"/>
    <property type="match status" value="1"/>
</dbReference>
<keyword evidence="4 7" id="KW-0521">NADP</keyword>
<dbReference type="PROSITE" id="PS01224">
    <property type="entry name" value="ARGC"/>
    <property type="match status" value="1"/>
</dbReference>
<dbReference type="GO" id="GO:0005737">
    <property type="term" value="C:cytoplasm"/>
    <property type="evidence" value="ECO:0007669"/>
    <property type="project" value="UniProtKB-SubCell"/>
</dbReference>
<dbReference type="EMBL" id="QZKU01000114">
    <property type="protein sequence ID" value="RJP17552.1"/>
    <property type="molecule type" value="Genomic_DNA"/>
</dbReference>
<comment type="function">
    <text evidence="7">Catalyzes the NADPH-dependent reduction of N-acetyl-5-glutamyl phosphate to yield N-acetyl-L-glutamate 5-semialdehyde.</text>
</comment>
<dbReference type="GO" id="GO:0006526">
    <property type="term" value="P:L-arginine biosynthetic process"/>
    <property type="evidence" value="ECO:0007669"/>
    <property type="project" value="UniProtKB-UniRule"/>
</dbReference>
<comment type="catalytic activity">
    <reaction evidence="6 7">
        <text>N-acetyl-L-glutamate 5-semialdehyde + phosphate + NADP(+) = N-acetyl-L-glutamyl 5-phosphate + NADPH + H(+)</text>
        <dbReference type="Rhea" id="RHEA:21588"/>
        <dbReference type="ChEBI" id="CHEBI:15378"/>
        <dbReference type="ChEBI" id="CHEBI:29123"/>
        <dbReference type="ChEBI" id="CHEBI:43474"/>
        <dbReference type="ChEBI" id="CHEBI:57783"/>
        <dbReference type="ChEBI" id="CHEBI:57936"/>
        <dbReference type="ChEBI" id="CHEBI:58349"/>
        <dbReference type="EC" id="1.2.1.38"/>
    </reaction>
</comment>
<feature type="active site" evidence="7 8">
    <location>
        <position position="152"/>
    </location>
</feature>
<dbReference type="Pfam" id="PF22698">
    <property type="entry name" value="Semialdhyde_dhC_1"/>
    <property type="match status" value="1"/>
</dbReference>
<dbReference type="GO" id="GO:0051287">
    <property type="term" value="F:NAD binding"/>
    <property type="evidence" value="ECO:0007669"/>
    <property type="project" value="InterPro"/>
</dbReference>
<evidence type="ECO:0000313" key="10">
    <source>
        <dbReference type="EMBL" id="RJP17552.1"/>
    </source>
</evidence>
<reference evidence="10 11" key="1">
    <citation type="journal article" date="2017" name="ISME J.">
        <title>Energy and carbon metabolisms in a deep terrestrial subsurface fluid microbial community.</title>
        <authorList>
            <person name="Momper L."/>
            <person name="Jungbluth S.P."/>
            <person name="Lee M.D."/>
            <person name="Amend J.P."/>
        </authorList>
    </citation>
    <scope>NUCLEOTIDE SEQUENCE [LARGE SCALE GENOMIC DNA]</scope>
    <source>
        <strain evidence="10">SURF_5</strain>
    </source>
</reference>
<keyword evidence="3 7" id="KW-0028">Amino-acid biosynthesis</keyword>
<evidence type="ECO:0000313" key="11">
    <source>
        <dbReference type="Proteomes" id="UP000265882"/>
    </source>
</evidence>
<evidence type="ECO:0000259" key="9">
    <source>
        <dbReference type="SMART" id="SM00859"/>
    </source>
</evidence>
<evidence type="ECO:0000256" key="4">
    <source>
        <dbReference type="ARBA" id="ARBA00022857"/>
    </source>
</evidence>
<evidence type="ECO:0000256" key="6">
    <source>
        <dbReference type="ARBA" id="ARBA00050557"/>
    </source>
</evidence>
<sequence length="348" mass="38018">MKKVKVAIIGANGYTGGEMVRLLSGHPSVRLTVLTSRQFKDRNINEVFPSLRGILDMKLVEFEADSVAKSCEVAFLAIPHTQAMPIVAELAERGVRVVDYSADFRLKDARVYEQWYKADHSAPELLEKSVYGLPELHGEEVRVADVIALPGCYPTAALLALAPAVKGGIIDVNRIVINSLSGVSGAGQTPSQQTHYPEIADNLRAYGITTHRHTPEIEQELSLLAGKEIHVLFTPHLVPANRGILSTITAPVKSDISVEELTEMYRSFYEDAPFVRINPPRTYPEIRFVRGSNFCDIGLAIDKRTSTFIAISAIDNLCKGAAGQAVQCMNLMFDLPEKSGLGFGGLTP</sequence>
<organism evidence="10 11">
    <name type="scientific">Abyssobacteria bacterium (strain SURF_5)</name>
    <dbReference type="NCBI Taxonomy" id="2093360"/>
    <lineage>
        <taxon>Bacteria</taxon>
        <taxon>Pseudomonadati</taxon>
        <taxon>Candidatus Hydrogenedentota</taxon>
        <taxon>Candidatus Abyssobacteria</taxon>
    </lineage>
</organism>
<dbReference type="AlphaFoldDB" id="A0A3A4NDP2"/>
<dbReference type="EC" id="1.2.1.38" evidence="7"/>
<dbReference type="Pfam" id="PF01118">
    <property type="entry name" value="Semialdhyde_dh"/>
    <property type="match status" value="1"/>
</dbReference>
<dbReference type="Proteomes" id="UP000265882">
    <property type="component" value="Unassembled WGS sequence"/>
</dbReference>
<evidence type="ECO:0000256" key="7">
    <source>
        <dbReference type="HAMAP-Rule" id="MF_00150"/>
    </source>
</evidence>
<dbReference type="Gene3D" id="3.30.360.10">
    <property type="entry name" value="Dihydrodipicolinate Reductase, domain 2"/>
    <property type="match status" value="1"/>
</dbReference>
<dbReference type="SMART" id="SM00859">
    <property type="entry name" value="Semialdhyde_dh"/>
    <property type="match status" value="1"/>
</dbReference>
<dbReference type="InterPro" id="IPR050085">
    <property type="entry name" value="AGPR"/>
</dbReference>
<proteinExistence type="inferred from homology"/>
<dbReference type="InterPro" id="IPR023013">
    <property type="entry name" value="AGPR_AS"/>
</dbReference>
<dbReference type="GO" id="GO:0003942">
    <property type="term" value="F:N-acetyl-gamma-glutamyl-phosphate reductase activity"/>
    <property type="evidence" value="ECO:0007669"/>
    <property type="project" value="UniProtKB-UniRule"/>
</dbReference>
<dbReference type="InterPro" id="IPR000534">
    <property type="entry name" value="Semialdehyde_DH_NAD-bd"/>
</dbReference>
<gene>
    <name evidence="7" type="primary">argC</name>
    <name evidence="10" type="ORF">C4520_16440</name>
</gene>
<evidence type="ECO:0000256" key="1">
    <source>
        <dbReference type="ARBA" id="ARBA00004862"/>
    </source>
</evidence>
<dbReference type="HAMAP" id="MF_00150">
    <property type="entry name" value="ArgC_type1"/>
    <property type="match status" value="1"/>
</dbReference>
<feature type="domain" description="Semialdehyde dehydrogenase NAD-binding" evidence="9">
    <location>
        <begin position="5"/>
        <end position="144"/>
    </location>
</feature>
<comment type="subcellular location">
    <subcellularLocation>
        <location evidence="7">Cytoplasm</location>
    </subcellularLocation>
</comment>
<dbReference type="UniPathway" id="UPA00068">
    <property type="reaction ID" value="UER00108"/>
</dbReference>
<comment type="pathway">
    <text evidence="1 7">Amino-acid biosynthesis; L-arginine biosynthesis; N(2)-acetyl-L-ornithine from L-glutamate: step 3/4.</text>
</comment>
<dbReference type="PANTHER" id="PTHR32338">
    <property type="entry name" value="N-ACETYL-GAMMA-GLUTAMYL-PHOSPHATE REDUCTASE, CHLOROPLASTIC-RELATED-RELATED"/>
    <property type="match status" value="1"/>
</dbReference>
<evidence type="ECO:0000256" key="2">
    <source>
        <dbReference type="ARBA" id="ARBA00022571"/>
    </source>
</evidence>
<dbReference type="GO" id="GO:0070401">
    <property type="term" value="F:NADP+ binding"/>
    <property type="evidence" value="ECO:0007669"/>
    <property type="project" value="InterPro"/>
</dbReference>
<keyword evidence="7" id="KW-0963">Cytoplasm</keyword>
<dbReference type="NCBIfam" id="TIGR01850">
    <property type="entry name" value="argC"/>
    <property type="match status" value="1"/>
</dbReference>
<protein>
    <recommendedName>
        <fullName evidence="7">N-acetyl-gamma-glutamyl-phosphate reductase</fullName>
        <shortName evidence="7">AGPR</shortName>
        <ecNumber evidence="7">1.2.1.38</ecNumber>
    </recommendedName>
    <alternativeName>
        <fullName evidence="7">N-acetyl-glutamate semialdehyde dehydrogenase</fullName>
        <shortName evidence="7">NAGSA dehydrogenase</shortName>
    </alternativeName>
</protein>
<evidence type="ECO:0000256" key="5">
    <source>
        <dbReference type="ARBA" id="ARBA00023002"/>
    </source>
</evidence>
<keyword evidence="2 7" id="KW-0055">Arginine biosynthesis</keyword>
<dbReference type="InterPro" id="IPR000706">
    <property type="entry name" value="AGPR_type-1"/>
</dbReference>
<dbReference type="InterPro" id="IPR036291">
    <property type="entry name" value="NAD(P)-bd_dom_sf"/>
</dbReference>
<dbReference type="Gene3D" id="3.40.50.720">
    <property type="entry name" value="NAD(P)-binding Rossmann-like Domain"/>
    <property type="match status" value="1"/>
</dbReference>
<dbReference type="SUPFAM" id="SSF55347">
    <property type="entry name" value="Glyceraldehyde-3-phosphate dehydrogenase-like, C-terminal domain"/>
    <property type="match status" value="1"/>
</dbReference>
<evidence type="ECO:0000256" key="3">
    <source>
        <dbReference type="ARBA" id="ARBA00022605"/>
    </source>
</evidence>
<dbReference type="PANTHER" id="PTHR32338:SF10">
    <property type="entry name" value="N-ACETYL-GAMMA-GLUTAMYL-PHOSPHATE REDUCTASE, CHLOROPLASTIC-RELATED"/>
    <property type="match status" value="1"/>
</dbReference>
<evidence type="ECO:0000256" key="8">
    <source>
        <dbReference type="PROSITE-ProRule" id="PRU10010"/>
    </source>
</evidence>
<keyword evidence="5 7" id="KW-0560">Oxidoreductase</keyword>
<dbReference type="FunFam" id="3.30.360.10:FF:000014">
    <property type="entry name" value="N-acetyl-gamma-glutamyl-phosphate reductase"/>
    <property type="match status" value="1"/>
</dbReference>
<comment type="similarity">
    <text evidence="7">Belongs to the NAGSA dehydrogenase family. Type 1 subfamily.</text>
</comment>